<evidence type="ECO:0000313" key="1">
    <source>
        <dbReference type="EMBL" id="KAK6996364.1"/>
    </source>
</evidence>
<dbReference type="AlphaFoldDB" id="A0AAV9ZZX6"/>
<gene>
    <name evidence="1" type="ORF">R3P38DRAFT_2565973</name>
</gene>
<reference evidence="1 2" key="1">
    <citation type="journal article" date="2024" name="J Genomics">
        <title>Draft genome sequencing and assembly of Favolaschia claudopus CIRM-BRFM 2984 isolated from oak limbs.</title>
        <authorList>
            <person name="Navarro D."/>
            <person name="Drula E."/>
            <person name="Chaduli D."/>
            <person name="Cazenave R."/>
            <person name="Ahrendt S."/>
            <person name="Wang J."/>
            <person name="Lipzen A."/>
            <person name="Daum C."/>
            <person name="Barry K."/>
            <person name="Grigoriev I.V."/>
            <person name="Favel A."/>
            <person name="Rosso M.N."/>
            <person name="Martin F."/>
        </authorList>
    </citation>
    <scope>NUCLEOTIDE SEQUENCE [LARGE SCALE GENOMIC DNA]</scope>
    <source>
        <strain evidence="1 2">CIRM-BRFM 2984</strain>
    </source>
</reference>
<protein>
    <submittedName>
        <fullName evidence="1">Uncharacterized protein</fullName>
    </submittedName>
</protein>
<sequence>MPAQLESSDSESEASVQSESADLIGIHPLPYIRCLIYLVAVLHTKHHASYQECALILKALGFILRRLPGNLLTGDEDDIPKTLTTVFNRLGLGDKFKIHPICHVCYRIFTGDEGTTFCPTCLVEIYRPRGRQLFRRLFGAGLGGDDNEDDLGFNPQRTPNLVQPIQSLADGLREFLARPGMVDAINKWKTRQVDPDELKSIQDGNAWKTVKGPDGRSFFFHGDSGNEIRLGLSMSLDWFSKKTSSYGPSHSSGVLSFSIQNLEDSLR</sequence>
<proteinExistence type="predicted"/>
<evidence type="ECO:0000313" key="2">
    <source>
        <dbReference type="Proteomes" id="UP001362999"/>
    </source>
</evidence>
<name>A0AAV9ZZX6_9AGAR</name>
<keyword evidence="2" id="KW-1185">Reference proteome</keyword>
<dbReference type="Proteomes" id="UP001362999">
    <property type="component" value="Unassembled WGS sequence"/>
</dbReference>
<accession>A0AAV9ZZX6</accession>
<organism evidence="1 2">
    <name type="scientific">Favolaschia claudopus</name>
    <dbReference type="NCBI Taxonomy" id="2862362"/>
    <lineage>
        <taxon>Eukaryota</taxon>
        <taxon>Fungi</taxon>
        <taxon>Dikarya</taxon>
        <taxon>Basidiomycota</taxon>
        <taxon>Agaricomycotina</taxon>
        <taxon>Agaricomycetes</taxon>
        <taxon>Agaricomycetidae</taxon>
        <taxon>Agaricales</taxon>
        <taxon>Marasmiineae</taxon>
        <taxon>Mycenaceae</taxon>
        <taxon>Favolaschia</taxon>
    </lineage>
</organism>
<dbReference type="EMBL" id="JAWWNJ010000098">
    <property type="protein sequence ID" value="KAK6996364.1"/>
    <property type="molecule type" value="Genomic_DNA"/>
</dbReference>
<comment type="caution">
    <text evidence="1">The sequence shown here is derived from an EMBL/GenBank/DDBJ whole genome shotgun (WGS) entry which is preliminary data.</text>
</comment>